<organism evidence="1 2">
    <name type="scientific">Acaulospora colombiana</name>
    <dbReference type="NCBI Taxonomy" id="27376"/>
    <lineage>
        <taxon>Eukaryota</taxon>
        <taxon>Fungi</taxon>
        <taxon>Fungi incertae sedis</taxon>
        <taxon>Mucoromycota</taxon>
        <taxon>Glomeromycotina</taxon>
        <taxon>Glomeromycetes</taxon>
        <taxon>Diversisporales</taxon>
        <taxon>Acaulosporaceae</taxon>
        <taxon>Acaulospora</taxon>
    </lineage>
</organism>
<sequence length="218" mass="24984">MIEQGHVDFIEDDTDDNAAQQQNECDSFVECDTNVKIIPRCDRYDVFRDELWKLFLRRGMNLKCISILEPPPSVSQFPEAMKNLSRLETLIILSPRNGPDRIYNDLIQICHNLKSISIDIQTDDEMIAEIISVQSGLKELEIVSVFKSQDLPLIGESLITKQQNSLEEITFGFHICLSSEILNSLKNLKKITLLELRDSSELKMLDKVEINDLSIVKE</sequence>
<dbReference type="Proteomes" id="UP000789525">
    <property type="component" value="Unassembled WGS sequence"/>
</dbReference>
<keyword evidence="2" id="KW-1185">Reference proteome</keyword>
<name>A0ACA9K1H0_9GLOM</name>
<evidence type="ECO:0000313" key="1">
    <source>
        <dbReference type="EMBL" id="CAG8446712.1"/>
    </source>
</evidence>
<comment type="caution">
    <text evidence="1">The sequence shown here is derived from an EMBL/GenBank/DDBJ whole genome shotgun (WGS) entry which is preliminary data.</text>
</comment>
<evidence type="ECO:0000313" key="2">
    <source>
        <dbReference type="Proteomes" id="UP000789525"/>
    </source>
</evidence>
<proteinExistence type="predicted"/>
<gene>
    <name evidence="1" type="ORF">ACOLOM_LOCUS553</name>
</gene>
<protein>
    <submittedName>
        <fullName evidence="1">4185_t:CDS:1</fullName>
    </submittedName>
</protein>
<accession>A0ACA9K1H0</accession>
<dbReference type="EMBL" id="CAJVPT010000562">
    <property type="protein sequence ID" value="CAG8446712.1"/>
    <property type="molecule type" value="Genomic_DNA"/>
</dbReference>
<reference evidence="1" key="1">
    <citation type="submission" date="2021-06" db="EMBL/GenBank/DDBJ databases">
        <authorList>
            <person name="Kallberg Y."/>
            <person name="Tangrot J."/>
            <person name="Rosling A."/>
        </authorList>
    </citation>
    <scope>NUCLEOTIDE SEQUENCE</scope>
    <source>
        <strain evidence="1">CL356</strain>
    </source>
</reference>